<dbReference type="Pfam" id="PF01047">
    <property type="entry name" value="MarR"/>
    <property type="match status" value="1"/>
</dbReference>
<dbReference type="PANTHER" id="PTHR33164:SF43">
    <property type="entry name" value="HTH-TYPE TRANSCRIPTIONAL REPRESSOR YETL"/>
    <property type="match status" value="1"/>
</dbReference>
<protein>
    <recommendedName>
        <fullName evidence="1">HTH marR-type domain-containing protein</fullName>
    </recommendedName>
</protein>
<feature type="domain" description="HTH marR-type" evidence="1">
    <location>
        <begin position="33"/>
        <end position="166"/>
    </location>
</feature>
<proteinExistence type="predicted"/>
<dbReference type="SUPFAM" id="SSF46785">
    <property type="entry name" value="Winged helix' DNA-binding domain"/>
    <property type="match status" value="1"/>
</dbReference>
<dbReference type="EMBL" id="BMMT01000005">
    <property type="protein sequence ID" value="GGI81479.1"/>
    <property type="molecule type" value="Genomic_DNA"/>
</dbReference>
<dbReference type="GO" id="GO:0006950">
    <property type="term" value="P:response to stress"/>
    <property type="evidence" value="ECO:0007669"/>
    <property type="project" value="TreeGrafter"/>
</dbReference>
<dbReference type="InterPro" id="IPR039422">
    <property type="entry name" value="MarR/SlyA-like"/>
</dbReference>
<gene>
    <name evidence="2" type="ORF">GCM10011581_18590</name>
</gene>
<sequence length="179" mass="19870">MPLRRERKTICHLTILSGYDLGVAGFLERDPRRMPLTGLVALVGRRLTQHWERAVARSTDLSRTALIALTAVDEQDGRTHREVAQHCWVRPATLTPVIDALEADGLLTRQRDTADRRVVRLRITPAGRAALHSAWQGVGAEFHRIEPEINPAEADVIRKYLLAVLSGLDEEEGGCDPSG</sequence>
<evidence type="ECO:0000313" key="2">
    <source>
        <dbReference type="EMBL" id="GGI81479.1"/>
    </source>
</evidence>
<dbReference type="SMART" id="SM00347">
    <property type="entry name" value="HTH_MARR"/>
    <property type="match status" value="1"/>
</dbReference>
<dbReference type="GO" id="GO:0003700">
    <property type="term" value="F:DNA-binding transcription factor activity"/>
    <property type="evidence" value="ECO:0007669"/>
    <property type="project" value="InterPro"/>
</dbReference>
<comment type="caution">
    <text evidence="2">The sequence shown here is derived from an EMBL/GenBank/DDBJ whole genome shotgun (WGS) entry which is preliminary data.</text>
</comment>
<evidence type="ECO:0000313" key="3">
    <source>
        <dbReference type="Proteomes" id="UP000597989"/>
    </source>
</evidence>
<dbReference type="InterPro" id="IPR000835">
    <property type="entry name" value="HTH_MarR-typ"/>
</dbReference>
<dbReference type="InterPro" id="IPR036388">
    <property type="entry name" value="WH-like_DNA-bd_sf"/>
</dbReference>
<accession>A0A917JQN5</accession>
<reference evidence="2 3" key="1">
    <citation type="journal article" date="2014" name="Int. J. Syst. Evol. Microbiol.">
        <title>Complete genome sequence of Corynebacterium casei LMG S-19264T (=DSM 44701T), isolated from a smear-ripened cheese.</title>
        <authorList>
            <consortium name="US DOE Joint Genome Institute (JGI-PGF)"/>
            <person name="Walter F."/>
            <person name="Albersmeier A."/>
            <person name="Kalinowski J."/>
            <person name="Ruckert C."/>
        </authorList>
    </citation>
    <scope>NUCLEOTIDE SEQUENCE [LARGE SCALE GENOMIC DNA]</scope>
    <source>
        <strain evidence="2 3">CGMCC 4.7206</strain>
    </source>
</reference>
<evidence type="ECO:0000259" key="1">
    <source>
        <dbReference type="PROSITE" id="PS50995"/>
    </source>
</evidence>
<dbReference type="Gene3D" id="1.10.10.10">
    <property type="entry name" value="Winged helix-like DNA-binding domain superfamily/Winged helix DNA-binding domain"/>
    <property type="match status" value="1"/>
</dbReference>
<dbReference type="PANTHER" id="PTHR33164">
    <property type="entry name" value="TRANSCRIPTIONAL REGULATOR, MARR FAMILY"/>
    <property type="match status" value="1"/>
</dbReference>
<name>A0A917JQN5_9PSEU</name>
<organism evidence="2 3">
    <name type="scientific">Saccharopolyspora thermophila</name>
    <dbReference type="NCBI Taxonomy" id="89367"/>
    <lineage>
        <taxon>Bacteria</taxon>
        <taxon>Bacillati</taxon>
        <taxon>Actinomycetota</taxon>
        <taxon>Actinomycetes</taxon>
        <taxon>Pseudonocardiales</taxon>
        <taxon>Pseudonocardiaceae</taxon>
        <taxon>Saccharopolyspora</taxon>
    </lineage>
</organism>
<dbReference type="PROSITE" id="PS50995">
    <property type="entry name" value="HTH_MARR_2"/>
    <property type="match status" value="1"/>
</dbReference>
<dbReference type="Proteomes" id="UP000597989">
    <property type="component" value="Unassembled WGS sequence"/>
</dbReference>
<dbReference type="InterPro" id="IPR036390">
    <property type="entry name" value="WH_DNA-bd_sf"/>
</dbReference>
<dbReference type="AlphaFoldDB" id="A0A917JQN5"/>